<dbReference type="Proteomes" id="UP000267251">
    <property type="component" value="Unassembled WGS sequence"/>
</dbReference>
<sequence>MSLLRSALRPSLALSRRWATTSGSTTARLFSTTTRLQAYSFLPEAKDLEEMKAKADPELRSPNAHVHEYGRYLLACLPKFIQSYSVYQDELTIHTAPSGLLPVLRFLRDHTASQYKQDQDVCGADYPHREYRFEVVHHLLSVRHNARIRVKTYTDEVTPVPSAADLFSGANWFEREAWDMYGIYFDGHPDLRRILTDYGFEGFPLRKDFPLTGYTEVRYDEEKKRVVSEPLQLAQAFRDFNYNSAWETVGTGRDESVHPHAVDAAKPDGNVEPKA</sequence>
<dbReference type="NCBIfam" id="TIGR01961">
    <property type="entry name" value="NuoC_fam"/>
    <property type="match status" value="1"/>
</dbReference>
<dbReference type="Gene3D" id="3.30.460.80">
    <property type="entry name" value="NADH:ubiquinone oxidoreductase, 30kDa subunit"/>
    <property type="match status" value="1"/>
</dbReference>
<evidence type="ECO:0000256" key="4">
    <source>
        <dbReference type="ARBA" id="ARBA00022967"/>
    </source>
</evidence>
<name>A0A4P9Y945_9FUNG</name>
<dbReference type="GO" id="GO:0016020">
    <property type="term" value="C:membrane"/>
    <property type="evidence" value="ECO:0007669"/>
    <property type="project" value="UniProtKB-ARBA"/>
</dbReference>
<keyword evidence="4 8" id="KW-1278">Translocase</keyword>
<protein>
    <recommendedName>
        <fullName evidence="10">NADH:ubiquinone oxidoreductase 30kDa subunit domain-containing protein</fullName>
    </recommendedName>
</protein>
<accession>A0A4P9Y945</accession>
<dbReference type="HAMAP" id="MF_01357">
    <property type="entry name" value="NDH1_NuoC"/>
    <property type="match status" value="1"/>
</dbReference>
<proteinExistence type="inferred from homology"/>
<dbReference type="FunFam" id="3.30.460.80:FF:000002">
    <property type="entry name" value="NADH dehydrogenase iron-sulfur protein 3, mitochondrial"/>
    <property type="match status" value="1"/>
</dbReference>
<dbReference type="InterPro" id="IPR037232">
    <property type="entry name" value="NADH_quin_OxRdtase_su_C/D-like"/>
</dbReference>
<dbReference type="InterPro" id="IPR020396">
    <property type="entry name" value="NADH_UbQ_OxRdtase_CS"/>
</dbReference>
<dbReference type="SUPFAM" id="SSF143243">
    <property type="entry name" value="Nqo5-like"/>
    <property type="match status" value="1"/>
</dbReference>
<keyword evidence="6" id="KW-0830">Ubiquinone</keyword>
<dbReference type="GO" id="GO:0016651">
    <property type="term" value="F:oxidoreductase activity, acting on NAD(P)H"/>
    <property type="evidence" value="ECO:0007669"/>
    <property type="project" value="InterPro"/>
</dbReference>
<keyword evidence="3 8" id="KW-0813">Transport</keyword>
<evidence type="ECO:0000256" key="7">
    <source>
        <dbReference type="ARBA" id="ARBA00049551"/>
    </source>
</evidence>
<dbReference type="EMBL" id="KZ987824">
    <property type="protein sequence ID" value="RKP14520.1"/>
    <property type="molecule type" value="Genomic_DNA"/>
</dbReference>
<evidence type="ECO:0000256" key="8">
    <source>
        <dbReference type="RuleBase" id="RU003456"/>
    </source>
</evidence>
<evidence type="ECO:0000256" key="1">
    <source>
        <dbReference type="ARBA" id="ARBA00004173"/>
    </source>
</evidence>
<dbReference type="Pfam" id="PF00329">
    <property type="entry name" value="Complex1_30kDa"/>
    <property type="match status" value="1"/>
</dbReference>
<evidence type="ECO:0000256" key="9">
    <source>
        <dbReference type="SAM" id="MobiDB-lite"/>
    </source>
</evidence>
<dbReference type="OrthoDB" id="37721at2759"/>
<evidence type="ECO:0000313" key="11">
    <source>
        <dbReference type="EMBL" id="RKP14520.1"/>
    </source>
</evidence>
<evidence type="ECO:0000259" key="10">
    <source>
        <dbReference type="Pfam" id="PF00329"/>
    </source>
</evidence>
<keyword evidence="5 8" id="KW-0520">NAD</keyword>
<evidence type="ECO:0000256" key="5">
    <source>
        <dbReference type="ARBA" id="ARBA00023027"/>
    </source>
</evidence>
<dbReference type="InterPro" id="IPR010218">
    <property type="entry name" value="NADH_DH_suC"/>
</dbReference>
<dbReference type="AlphaFoldDB" id="A0A4P9Y945"/>
<dbReference type="GO" id="GO:0005739">
    <property type="term" value="C:mitochondrion"/>
    <property type="evidence" value="ECO:0007669"/>
    <property type="project" value="UniProtKB-SubCell"/>
</dbReference>
<dbReference type="PANTHER" id="PTHR10884">
    <property type="entry name" value="NADH DEHYDROGENASE UBIQUINONE IRON-SULFUR PROTEIN 3"/>
    <property type="match status" value="1"/>
</dbReference>
<comment type="catalytic activity">
    <reaction evidence="7">
        <text>a ubiquinone + NADH + 5 H(+)(in) = a ubiquinol + NAD(+) + 4 H(+)(out)</text>
        <dbReference type="Rhea" id="RHEA:29091"/>
        <dbReference type="Rhea" id="RHEA-COMP:9565"/>
        <dbReference type="Rhea" id="RHEA-COMP:9566"/>
        <dbReference type="ChEBI" id="CHEBI:15378"/>
        <dbReference type="ChEBI" id="CHEBI:16389"/>
        <dbReference type="ChEBI" id="CHEBI:17976"/>
        <dbReference type="ChEBI" id="CHEBI:57540"/>
        <dbReference type="ChEBI" id="CHEBI:57945"/>
        <dbReference type="EC" id="7.1.1.2"/>
    </reaction>
</comment>
<dbReference type="PROSITE" id="PS00542">
    <property type="entry name" value="COMPLEX1_30K"/>
    <property type="match status" value="1"/>
</dbReference>
<evidence type="ECO:0000256" key="3">
    <source>
        <dbReference type="ARBA" id="ARBA00022448"/>
    </source>
</evidence>
<feature type="region of interest" description="Disordered" evidence="9">
    <location>
        <begin position="252"/>
        <end position="275"/>
    </location>
</feature>
<feature type="domain" description="NADH:ubiquinone oxidoreductase 30kDa subunit" evidence="10">
    <location>
        <begin position="94"/>
        <end position="214"/>
    </location>
</feature>
<organism evidence="11 12">
    <name type="scientific">Piptocephalis cylindrospora</name>
    <dbReference type="NCBI Taxonomy" id="1907219"/>
    <lineage>
        <taxon>Eukaryota</taxon>
        <taxon>Fungi</taxon>
        <taxon>Fungi incertae sedis</taxon>
        <taxon>Zoopagomycota</taxon>
        <taxon>Zoopagomycotina</taxon>
        <taxon>Zoopagomycetes</taxon>
        <taxon>Zoopagales</taxon>
        <taxon>Piptocephalidaceae</taxon>
        <taxon>Piptocephalis</taxon>
    </lineage>
</organism>
<reference evidence="12" key="1">
    <citation type="journal article" date="2018" name="Nat. Microbiol.">
        <title>Leveraging single-cell genomics to expand the fungal tree of life.</title>
        <authorList>
            <person name="Ahrendt S.R."/>
            <person name="Quandt C.A."/>
            <person name="Ciobanu D."/>
            <person name="Clum A."/>
            <person name="Salamov A."/>
            <person name="Andreopoulos B."/>
            <person name="Cheng J.F."/>
            <person name="Woyke T."/>
            <person name="Pelin A."/>
            <person name="Henrissat B."/>
            <person name="Reynolds N.K."/>
            <person name="Benny G.L."/>
            <person name="Smith M.E."/>
            <person name="James T.Y."/>
            <person name="Grigoriev I.V."/>
        </authorList>
    </citation>
    <scope>NUCLEOTIDE SEQUENCE [LARGE SCALE GENOMIC DNA]</scope>
</reference>
<dbReference type="InterPro" id="IPR001268">
    <property type="entry name" value="NADH_UbQ_OxRdtase_30kDa_su"/>
</dbReference>
<evidence type="ECO:0000313" key="12">
    <source>
        <dbReference type="Proteomes" id="UP000267251"/>
    </source>
</evidence>
<dbReference type="PANTHER" id="PTHR10884:SF14">
    <property type="entry name" value="NADH DEHYDROGENASE [UBIQUINONE] IRON-SULFUR PROTEIN 3, MITOCHONDRIAL"/>
    <property type="match status" value="1"/>
</dbReference>
<dbReference type="GO" id="GO:0008137">
    <property type="term" value="F:NADH dehydrogenase (ubiquinone) activity"/>
    <property type="evidence" value="ECO:0007669"/>
    <property type="project" value="UniProtKB-EC"/>
</dbReference>
<gene>
    <name evidence="11" type="ORF">BJ684DRAFT_15162</name>
</gene>
<dbReference type="NCBIfam" id="NF004733">
    <property type="entry name" value="PRK06074.1-5"/>
    <property type="match status" value="1"/>
</dbReference>
<evidence type="ECO:0000256" key="2">
    <source>
        <dbReference type="ARBA" id="ARBA00007569"/>
    </source>
</evidence>
<keyword evidence="12" id="KW-1185">Reference proteome</keyword>
<comment type="subcellular location">
    <subcellularLocation>
        <location evidence="1">Mitochondrion</location>
    </subcellularLocation>
</comment>
<evidence type="ECO:0000256" key="6">
    <source>
        <dbReference type="ARBA" id="ARBA00023075"/>
    </source>
</evidence>
<comment type="similarity">
    <text evidence="2 8">Belongs to the complex I 30 kDa subunit family.</text>
</comment>